<proteinExistence type="predicted"/>
<sequence>MISGPCLLVVNHLVIRVNLQRLMMPHGLFLVQG</sequence>
<reference evidence="1" key="1">
    <citation type="submission" date="2014-09" db="EMBL/GenBank/DDBJ databases">
        <authorList>
            <person name="Magalhaes I.L.F."/>
            <person name="Oliveira U."/>
            <person name="Santos F.R."/>
            <person name="Vidigal T.H.D.A."/>
            <person name="Brescovit A.D."/>
            <person name="Santos A.J."/>
        </authorList>
    </citation>
    <scope>NUCLEOTIDE SEQUENCE</scope>
    <source>
        <tissue evidence="1">Shoot tissue taken approximately 20 cm above the soil surface</tissue>
    </source>
</reference>
<reference evidence="1" key="2">
    <citation type="journal article" date="2015" name="Data Brief">
        <title>Shoot transcriptome of the giant reed, Arundo donax.</title>
        <authorList>
            <person name="Barrero R.A."/>
            <person name="Guerrero F.D."/>
            <person name="Moolhuijzen P."/>
            <person name="Goolsby J.A."/>
            <person name="Tidwell J."/>
            <person name="Bellgard S.E."/>
            <person name="Bellgard M.I."/>
        </authorList>
    </citation>
    <scope>NUCLEOTIDE SEQUENCE</scope>
    <source>
        <tissue evidence="1">Shoot tissue taken approximately 20 cm above the soil surface</tissue>
    </source>
</reference>
<organism evidence="1">
    <name type="scientific">Arundo donax</name>
    <name type="common">Giant reed</name>
    <name type="synonym">Donax arundinaceus</name>
    <dbReference type="NCBI Taxonomy" id="35708"/>
    <lineage>
        <taxon>Eukaryota</taxon>
        <taxon>Viridiplantae</taxon>
        <taxon>Streptophyta</taxon>
        <taxon>Embryophyta</taxon>
        <taxon>Tracheophyta</taxon>
        <taxon>Spermatophyta</taxon>
        <taxon>Magnoliopsida</taxon>
        <taxon>Liliopsida</taxon>
        <taxon>Poales</taxon>
        <taxon>Poaceae</taxon>
        <taxon>PACMAD clade</taxon>
        <taxon>Arundinoideae</taxon>
        <taxon>Arundineae</taxon>
        <taxon>Arundo</taxon>
    </lineage>
</organism>
<dbReference type="AlphaFoldDB" id="A0A0A9FXP6"/>
<protein>
    <submittedName>
        <fullName evidence="1">Apt1</fullName>
    </submittedName>
</protein>
<name>A0A0A9FXP6_ARUDO</name>
<evidence type="ECO:0000313" key="1">
    <source>
        <dbReference type="EMBL" id="JAE17052.1"/>
    </source>
</evidence>
<accession>A0A0A9FXP6</accession>
<dbReference type="EMBL" id="GBRH01180844">
    <property type="protein sequence ID" value="JAE17052.1"/>
    <property type="molecule type" value="Transcribed_RNA"/>
</dbReference>